<dbReference type="RefSeq" id="WP_319931763.1">
    <property type="nucleotide sequence ID" value="NZ_VCDN01000139.1"/>
</dbReference>
<proteinExistence type="predicted"/>
<reference evidence="2" key="1">
    <citation type="journal article" date="2024" name="Toxins">
        <title>Genome Sequence Analysis of Native Xenorhabdus Strains Isolated from Entomopathogenic Nematodes in Argentina.</title>
        <authorList>
            <person name="Palma L."/>
            <person name="Frizzo L."/>
            <person name="Kaiser S."/>
            <person name="Berry C."/>
            <person name="Caballero P."/>
            <person name="Bode H.B."/>
            <person name="Del Valle E.E."/>
        </authorList>
    </citation>
    <scope>NUCLEOTIDE SEQUENCE [LARGE SCALE GENOMIC DNA]</scope>
    <source>
        <strain evidence="2">12</strain>
    </source>
</reference>
<evidence type="ECO:0000313" key="1">
    <source>
        <dbReference type="EMBL" id="MDX7989393.1"/>
    </source>
</evidence>
<accession>A0ABU4SF11</accession>
<protein>
    <submittedName>
        <fullName evidence="1">Uncharacterized protein</fullName>
    </submittedName>
</protein>
<dbReference type="Proteomes" id="UP001271890">
    <property type="component" value="Unassembled WGS sequence"/>
</dbReference>
<organism evidence="1 2">
    <name type="scientific">Xenorhabdus santafensis</name>
    <dbReference type="NCBI Taxonomy" id="2582833"/>
    <lineage>
        <taxon>Bacteria</taxon>
        <taxon>Pseudomonadati</taxon>
        <taxon>Pseudomonadota</taxon>
        <taxon>Gammaproteobacteria</taxon>
        <taxon>Enterobacterales</taxon>
        <taxon>Morganellaceae</taxon>
        <taxon>Xenorhabdus</taxon>
    </lineage>
</organism>
<sequence>MAKMNENGNNYNKDDYVRQCKAFDDMKIQIENIAIDTVIPTRVGFKMLSDAPAFEFNPIHQIWFKEGKEINNIYISSDNSGDALLL</sequence>
<name>A0ABU4SF11_9GAMM</name>
<comment type="caution">
    <text evidence="1">The sequence shown here is derived from an EMBL/GenBank/DDBJ whole genome shotgun (WGS) entry which is preliminary data.</text>
</comment>
<keyword evidence="2" id="KW-1185">Reference proteome</keyword>
<gene>
    <name evidence="1" type="ORF">FE392_19200</name>
</gene>
<evidence type="ECO:0000313" key="2">
    <source>
        <dbReference type="Proteomes" id="UP001271890"/>
    </source>
</evidence>
<dbReference type="EMBL" id="VCDN01000139">
    <property type="protein sequence ID" value="MDX7989393.1"/>
    <property type="molecule type" value="Genomic_DNA"/>
</dbReference>